<dbReference type="PROSITE" id="PS50800">
    <property type="entry name" value="SAP"/>
    <property type="match status" value="1"/>
</dbReference>
<dbReference type="Gene3D" id="1.10.720.30">
    <property type="entry name" value="SAP domain"/>
    <property type="match status" value="1"/>
</dbReference>
<feature type="compositionally biased region" description="Polar residues" evidence="1">
    <location>
        <begin position="399"/>
        <end position="410"/>
    </location>
</feature>
<feature type="compositionally biased region" description="Polar residues" evidence="1">
    <location>
        <begin position="361"/>
        <end position="370"/>
    </location>
</feature>
<feature type="compositionally biased region" description="Basic and acidic residues" evidence="1">
    <location>
        <begin position="547"/>
        <end position="559"/>
    </location>
</feature>
<dbReference type="Pfam" id="PF02037">
    <property type="entry name" value="SAP"/>
    <property type="match status" value="1"/>
</dbReference>
<gene>
    <name evidence="3" type="ORF">EANT1437_LOCUS2306</name>
</gene>
<organism evidence="3">
    <name type="scientific">Eucampia antarctica</name>
    <dbReference type="NCBI Taxonomy" id="49252"/>
    <lineage>
        <taxon>Eukaryota</taxon>
        <taxon>Sar</taxon>
        <taxon>Stramenopiles</taxon>
        <taxon>Ochrophyta</taxon>
        <taxon>Bacillariophyta</taxon>
        <taxon>Mediophyceae</taxon>
        <taxon>Biddulphiophycidae</taxon>
        <taxon>Hemiaulales</taxon>
        <taxon>Hemiaulaceae</taxon>
        <taxon>Eucampia</taxon>
    </lineage>
</organism>
<dbReference type="InterPro" id="IPR003034">
    <property type="entry name" value="SAP_dom"/>
</dbReference>
<evidence type="ECO:0000313" key="3">
    <source>
        <dbReference type="EMBL" id="CAD9658504.1"/>
    </source>
</evidence>
<evidence type="ECO:0000259" key="2">
    <source>
        <dbReference type="PROSITE" id="PS50800"/>
    </source>
</evidence>
<feature type="compositionally biased region" description="Polar residues" evidence="1">
    <location>
        <begin position="464"/>
        <end position="480"/>
    </location>
</feature>
<dbReference type="InterPro" id="IPR036361">
    <property type="entry name" value="SAP_dom_sf"/>
</dbReference>
<feature type="domain" description="SAP" evidence="2">
    <location>
        <begin position="616"/>
        <end position="648"/>
    </location>
</feature>
<accession>A0A7S2VZS9</accession>
<dbReference type="EMBL" id="HBHI01004548">
    <property type="protein sequence ID" value="CAD9658504.1"/>
    <property type="molecule type" value="Transcribed_RNA"/>
</dbReference>
<dbReference type="AlphaFoldDB" id="A0A7S2VZS9"/>
<feature type="region of interest" description="Disordered" evidence="1">
    <location>
        <begin position="331"/>
        <end position="574"/>
    </location>
</feature>
<feature type="region of interest" description="Disordered" evidence="1">
    <location>
        <begin position="253"/>
        <end position="277"/>
    </location>
</feature>
<feature type="compositionally biased region" description="Basic and acidic residues" evidence="1">
    <location>
        <begin position="258"/>
        <end position="275"/>
    </location>
</feature>
<evidence type="ECO:0000256" key="1">
    <source>
        <dbReference type="SAM" id="MobiDB-lite"/>
    </source>
</evidence>
<feature type="compositionally biased region" description="Basic and acidic residues" evidence="1">
    <location>
        <begin position="331"/>
        <end position="341"/>
    </location>
</feature>
<dbReference type="SUPFAM" id="SSF68906">
    <property type="entry name" value="SAP domain"/>
    <property type="match status" value="1"/>
</dbReference>
<proteinExistence type="predicted"/>
<sequence>MSVSNNKITISGDDLNNEDRLQLHQQEQKQWSAALMTNFLKLLIPENEVRHQSFNANNVPATIETAVHKFRLAVSLKKSVDHVTDNNPHVNSDLSTQKLLTLSKDDDDMDVLTLYDTVADLTRYLVEELFASEFLKCIILRSCSDKNKSNQVIRVHYGNTEITTIQALWKNTKSSLESEDEDEDEVRSIHEVSVFIQDPDTKDKKKCVASPSDNILEFLNSELCMKETAHTQHVSFVNSVDIDLDTRPYNAWISGKPTRKENKNISENNNKEKHPNQQRFLQVIFSERNQIASMKYLTNSRELFGDATLLNPQLLNCTTDIIEDVKEVPKVKDSTNNDQKKNQGLIDNDDDSILSQKKKNPQQLIVTDQGKSQETTPKKKKPESTTTSPSIVRKKENTAKTSATAFINNKNNKEKDVVPDTKTSSSTKKKKKRRRSDAHDVGKTDTSPKKRRTSSPGTKPAKTPTVTNQNKETETISDQVRNMGEKEEKVSSPKKGVKKVTSPKNTPITKSKKRKVIDAKTPSKNLTDDKEVEAAKVTSSRKKVMRKKVEPKTVTKKTETAVNGDNEEKPKHREKLPENLSNLKTNLLQVSSLLKNVDEKTDLPPSSGKTPTLAEYNEMLKSELRAECKAREIKVSGSKADLISRLLV</sequence>
<feature type="compositionally biased region" description="Basic and acidic residues" evidence="1">
    <location>
        <begin position="437"/>
        <end position="448"/>
    </location>
</feature>
<protein>
    <recommendedName>
        <fullName evidence="2">SAP domain-containing protein</fullName>
    </recommendedName>
</protein>
<name>A0A7S2VZS9_9STRA</name>
<feature type="compositionally biased region" description="Basic residues" evidence="1">
    <location>
        <begin position="427"/>
        <end position="436"/>
    </location>
</feature>
<reference evidence="3" key="1">
    <citation type="submission" date="2021-01" db="EMBL/GenBank/DDBJ databases">
        <authorList>
            <person name="Corre E."/>
            <person name="Pelletier E."/>
            <person name="Niang G."/>
            <person name="Scheremetjew M."/>
            <person name="Finn R."/>
            <person name="Kale V."/>
            <person name="Holt S."/>
            <person name="Cochrane G."/>
            <person name="Meng A."/>
            <person name="Brown T."/>
            <person name="Cohen L."/>
        </authorList>
    </citation>
    <scope>NUCLEOTIDE SEQUENCE</scope>
    <source>
        <strain evidence="3">CCMP1452</strain>
    </source>
</reference>